<dbReference type="InterPro" id="IPR011711">
    <property type="entry name" value="GntR_C"/>
</dbReference>
<dbReference type="CDD" id="cd07377">
    <property type="entry name" value="WHTH_GntR"/>
    <property type="match status" value="1"/>
</dbReference>
<accession>A0A6S7B8H8</accession>
<dbReference type="SMART" id="SM00345">
    <property type="entry name" value="HTH_GNTR"/>
    <property type="match status" value="1"/>
</dbReference>
<feature type="domain" description="HTH gntR-type" evidence="4">
    <location>
        <begin position="18"/>
        <end position="85"/>
    </location>
</feature>
<evidence type="ECO:0000256" key="1">
    <source>
        <dbReference type="ARBA" id="ARBA00023015"/>
    </source>
</evidence>
<dbReference type="InterPro" id="IPR036390">
    <property type="entry name" value="WH_DNA-bd_sf"/>
</dbReference>
<dbReference type="SUPFAM" id="SSF48008">
    <property type="entry name" value="GntR ligand-binding domain-like"/>
    <property type="match status" value="1"/>
</dbReference>
<keyword evidence="6" id="KW-1185">Reference proteome</keyword>
<dbReference type="Gene3D" id="1.20.120.530">
    <property type="entry name" value="GntR ligand-binding domain-like"/>
    <property type="match status" value="1"/>
</dbReference>
<dbReference type="PANTHER" id="PTHR43537">
    <property type="entry name" value="TRANSCRIPTIONAL REGULATOR, GNTR FAMILY"/>
    <property type="match status" value="1"/>
</dbReference>
<evidence type="ECO:0000259" key="4">
    <source>
        <dbReference type="PROSITE" id="PS50949"/>
    </source>
</evidence>
<sequence>MTLYSETPAPTGRDPRPASLVEQAVQRLAANIVAGLYAGTTLPTQDELAREFDVSRTVMREALSMLVSRGMLDVRTKTGTRARPMREWQVINRDVVEWRFLRTPDDAFMRDVIEFRTEIEVRAARLAAERGTPEELVAIRAAFDAFRQYKFGDPEFFEMDEQLHAAILKASHNRFFDQMAPIVRAALGLVAKAERAAPALGDEVIELHRRVVVAIEARDPVAAEATMRALLAHTATDVEYLITQK</sequence>
<dbReference type="SUPFAM" id="SSF46785">
    <property type="entry name" value="Winged helix' DNA-binding domain"/>
    <property type="match status" value="1"/>
</dbReference>
<keyword evidence="2" id="KW-0238">DNA-binding</keyword>
<keyword evidence="1" id="KW-0805">Transcription regulation</keyword>
<evidence type="ECO:0000313" key="6">
    <source>
        <dbReference type="Proteomes" id="UP000494115"/>
    </source>
</evidence>
<dbReference type="RefSeq" id="WP_175105693.1">
    <property type="nucleotide sequence ID" value="NZ_CADIKM010000014.1"/>
</dbReference>
<dbReference type="InterPro" id="IPR000524">
    <property type="entry name" value="Tscrpt_reg_HTH_GntR"/>
</dbReference>
<evidence type="ECO:0000313" key="5">
    <source>
        <dbReference type="EMBL" id="CAB3791444.1"/>
    </source>
</evidence>
<dbReference type="Pfam" id="PF07729">
    <property type="entry name" value="FCD"/>
    <property type="match status" value="1"/>
</dbReference>
<dbReference type="PRINTS" id="PR00035">
    <property type="entry name" value="HTHGNTR"/>
</dbReference>
<dbReference type="PROSITE" id="PS50949">
    <property type="entry name" value="HTH_GNTR"/>
    <property type="match status" value="1"/>
</dbReference>
<dbReference type="PANTHER" id="PTHR43537:SF44">
    <property type="entry name" value="GNTR FAMILY REGULATORY PROTEIN"/>
    <property type="match status" value="1"/>
</dbReference>
<reference evidence="5 6" key="1">
    <citation type="submission" date="2020-04" db="EMBL/GenBank/DDBJ databases">
        <authorList>
            <person name="De Canck E."/>
        </authorList>
    </citation>
    <scope>NUCLEOTIDE SEQUENCE [LARGE SCALE GENOMIC DNA]</scope>
    <source>
        <strain evidence="5 6">LMG 28138</strain>
    </source>
</reference>
<dbReference type="Proteomes" id="UP000494115">
    <property type="component" value="Unassembled WGS sequence"/>
</dbReference>
<dbReference type="EMBL" id="CADIKM010000014">
    <property type="protein sequence ID" value="CAB3791444.1"/>
    <property type="molecule type" value="Genomic_DNA"/>
</dbReference>
<protein>
    <submittedName>
        <fullName evidence="5">L-lactate dehydrogenase operon regulatory protein</fullName>
    </submittedName>
</protein>
<evidence type="ECO:0000256" key="3">
    <source>
        <dbReference type="ARBA" id="ARBA00023163"/>
    </source>
</evidence>
<dbReference type="SMART" id="SM00895">
    <property type="entry name" value="FCD"/>
    <property type="match status" value="1"/>
</dbReference>
<dbReference type="Gene3D" id="1.10.10.10">
    <property type="entry name" value="Winged helix-like DNA-binding domain superfamily/Winged helix DNA-binding domain"/>
    <property type="match status" value="1"/>
</dbReference>
<dbReference type="AlphaFoldDB" id="A0A6S7B8H8"/>
<proteinExistence type="predicted"/>
<dbReference type="GO" id="GO:0003700">
    <property type="term" value="F:DNA-binding transcription factor activity"/>
    <property type="evidence" value="ECO:0007669"/>
    <property type="project" value="InterPro"/>
</dbReference>
<dbReference type="InterPro" id="IPR008920">
    <property type="entry name" value="TF_FadR/GntR_C"/>
</dbReference>
<dbReference type="Pfam" id="PF00392">
    <property type="entry name" value="GntR"/>
    <property type="match status" value="1"/>
</dbReference>
<evidence type="ECO:0000256" key="2">
    <source>
        <dbReference type="ARBA" id="ARBA00023125"/>
    </source>
</evidence>
<name>A0A6S7B8H8_9BURK</name>
<gene>
    <name evidence="5" type="primary">lldR_2</name>
    <name evidence="5" type="ORF">LMG28138_03155</name>
</gene>
<organism evidence="5 6">
    <name type="scientific">Pararobbsia alpina</name>
    <dbReference type="NCBI Taxonomy" id="621374"/>
    <lineage>
        <taxon>Bacteria</taxon>
        <taxon>Pseudomonadati</taxon>
        <taxon>Pseudomonadota</taxon>
        <taxon>Betaproteobacteria</taxon>
        <taxon>Burkholderiales</taxon>
        <taxon>Burkholderiaceae</taxon>
        <taxon>Pararobbsia</taxon>
    </lineage>
</organism>
<keyword evidence="3" id="KW-0804">Transcription</keyword>
<dbReference type="InterPro" id="IPR036388">
    <property type="entry name" value="WH-like_DNA-bd_sf"/>
</dbReference>
<dbReference type="GO" id="GO:0003677">
    <property type="term" value="F:DNA binding"/>
    <property type="evidence" value="ECO:0007669"/>
    <property type="project" value="UniProtKB-KW"/>
</dbReference>